<feature type="transmembrane region" description="Helical" evidence="1">
    <location>
        <begin position="352"/>
        <end position="378"/>
    </location>
</feature>
<dbReference type="Proteomes" id="UP001642540">
    <property type="component" value="Unassembled WGS sequence"/>
</dbReference>
<feature type="chain" id="PRO_5045752759" evidence="2">
    <location>
        <begin position="23"/>
        <end position="533"/>
    </location>
</feature>
<protein>
    <submittedName>
        <fullName evidence="3">Uncharacterized protein</fullName>
    </submittedName>
</protein>
<keyword evidence="4" id="KW-1185">Reference proteome</keyword>
<organism evidence="3 4">
    <name type="scientific">Orchesella dallaii</name>
    <dbReference type="NCBI Taxonomy" id="48710"/>
    <lineage>
        <taxon>Eukaryota</taxon>
        <taxon>Metazoa</taxon>
        <taxon>Ecdysozoa</taxon>
        <taxon>Arthropoda</taxon>
        <taxon>Hexapoda</taxon>
        <taxon>Collembola</taxon>
        <taxon>Entomobryomorpha</taxon>
        <taxon>Entomobryoidea</taxon>
        <taxon>Orchesellidae</taxon>
        <taxon>Orchesellinae</taxon>
        <taxon>Orchesella</taxon>
    </lineage>
</organism>
<evidence type="ECO:0000313" key="4">
    <source>
        <dbReference type="Proteomes" id="UP001642540"/>
    </source>
</evidence>
<gene>
    <name evidence="3" type="ORF">ODALV1_LOCUS224</name>
</gene>
<evidence type="ECO:0000256" key="2">
    <source>
        <dbReference type="SAM" id="SignalP"/>
    </source>
</evidence>
<feature type="signal peptide" evidence="2">
    <location>
        <begin position="1"/>
        <end position="22"/>
    </location>
</feature>
<keyword evidence="1" id="KW-0472">Membrane</keyword>
<name>A0ABP1PI19_9HEXA</name>
<keyword evidence="1" id="KW-1133">Transmembrane helix</keyword>
<evidence type="ECO:0000256" key="1">
    <source>
        <dbReference type="SAM" id="Phobius"/>
    </source>
</evidence>
<keyword evidence="1" id="KW-0812">Transmembrane</keyword>
<proteinExistence type="predicted"/>
<evidence type="ECO:0000313" key="3">
    <source>
        <dbReference type="EMBL" id="CAL8068342.1"/>
    </source>
</evidence>
<comment type="caution">
    <text evidence="3">The sequence shown here is derived from an EMBL/GenBank/DDBJ whole genome shotgun (WGS) entry which is preliminary data.</text>
</comment>
<reference evidence="3 4" key="1">
    <citation type="submission" date="2024-08" db="EMBL/GenBank/DDBJ databases">
        <authorList>
            <person name="Cucini C."/>
            <person name="Frati F."/>
        </authorList>
    </citation>
    <scope>NUCLEOTIDE SEQUENCE [LARGE SCALE GENOMIC DNA]</scope>
</reference>
<dbReference type="EMBL" id="CAXLJM020000001">
    <property type="protein sequence ID" value="CAL8068342.1"/>
    <property type="molecule type" value="Genomic_DNA"/>
</dbReference>
<keyword evidence="2" id="KW-0732">Signal</keyword>
<sequence>MTPQNLMLLIAMFVFKSLVISGTQTTVHSHLPDCLIHVVNGEETQNLLEDGNNNTPLTQLLGPATTLSYTIHQISHFNFLPQSNYTDYLDEDFDIDNVEVNLQSGFLRYIFRLSSSCLIFLIKTTTLNETGIAIQRSAHGTSEQVLFLIETFLMTVENEVINGFENELFELEGTPFHAPIAFYSEKAKEMAILCYFCPSGLGRIQRISIRNENLWLGLLAEYQNLNSNGYGYQVVIPNSMTYMNEEERHCFEDYESGRVRTNLFGEHVNCKEAELWLLASVQSVLNITLSIGFSNQIEDTSHQNWMLQFRVAEGYAQVIPNIYIYSRGSFQLGKSLELDFLACMDLRKIQEFIFSIISALDFTSWCCFILLILLYGLAVQNIWKGTLSAESMQLAEFPTLKKLMREGYRVWVVAKGAVGMVMGSLSNYSKNGLQRYLGVDVTNLRYYVSGKGDQNMSNHSNNTLEIFEPRAAFPSVQTLSVSPMLSLKPVAQCHPVKCLDVSRSRDRAKGQKKRIKGHEEYCEYNMITAYLLA</sequence>
<accession>A0ABP1PI19</accession>